<evidence type="ECO:0000313" key="16">
    <source>
        <dbReference type="Proteomes" id="UP000294843"/>
    </source>
</evidence>
<keyword evidence="16" id="KW-1185">Reference proteome</keyword>
<dbReference type="Pfam" id="PF13361">
    <property type="entry name" value="UvrD_C"/>
    <property type="match status" value="1"/>
</dbReference>
<keyword evidence="6" id="KW-0378">Hydrolase</keyword>
<dbReference type="InterPro" id="IPR038726">
    <property type="entry name" value="PDDEXK_AddAB-type"/>
</dbReference>
<evidence type="ECO:0000256" key="8">
    <source>
        <dbReference type="ARBA" id="ARBA00022839"/>
    </source>
</evidence>
<dbReference type="InterPro" id="IPR027417">
    <property type="entry name" value="P-loop_NTPase"/>
</dbReference>
<reference evidence="15 16" key="1">
    <citation type="submission" date="2019-01" db="EMBL/GenBank/DDBJ databases">
        <title>Draft genome sequences of the type strains of six Macrococcus species.</title>
        <authorList>
            <person name="Mazhar S."/>
            <person name="Altermann E."/>
            <person name="Hill C."/>
            <person name="Mcauliffe O."/>
        </authorList>
    </citation>
    <scope>NUCLEOTIDE SEQUENCE [LARGE SCALE GENOMIC DNA]</scope>
    <source>
        <strain evidence="15 16">ATCC 51825</strain>
    </source>
</reference>
<dbReference type="SUPFAM" id="SSF52540">
    <property type="entry name" value="P-loop containing nucleoside triphosphate hydrolases"/>
    <property type="match status" value="1"/>
</dbReference>
<dbReference type="EMBL" id="SCWF01000012">
    <property type="protein sequence ID" value="TDM13357.1"/>
    <property type="molecule type" value="Genomic_DNA"/>
</dbReference>
<dbReference type="Proteomes" id="UP000294843">
    <property type="component" value="Unassembled WGS sequence"/>
</dbReference>
<dbReference type="InterPro" id="IPR049035">
    <property type="entry name" value="ADDB_N"/>
</dbReference>
<dbReference type="Pfam" id="PF21445">
    <property type="entry name" value="ADDB_N"/>
    <property type="match status" value="1"/>
</dbReference>
<protein>
    <submittedName>
        <fullName evidence="15">Helicase-exonuclease AddAB subunit AddB</fullName>
    </submittedName>
</protein>
<keyword evidence="9" id="KW-0067">ATP-binding</keyword>
<keyword evidence="5" id="KW-0227">DNA damage</keyword>
<evidence type="ECO:0000256" key="7">
    <source>
        <dbReference type="ARBA" id="ARBA00022806"/>
    </source>
</evidence>
<dbReference type="NCBIfam" id="TIGR02773">
    <property type="entry name" value="addB_Gpos"/>
    <property type="match status" value="1"/>
</dbReference>
<evidence type="ECO:0000256" key="13">
    <source>
        <dbReference type="ARBA" id="ARBA00023204"/>
    </source>
</evidence>
<evidence type="ECO:0000256" key="10">
    <source>
        <dbReference type="ARBA" id="ARBA00023004"/>
    </source>
</evidence>
<dbReference type="Gene3D" id="3.40.50.300">
    <property type="entry name" value="P-loop containing nucleotide triphosphate hydrolases"/>
    <property type="match status" value="4"/>
</dbReference>
<feature type="domain" description="UvrD-like helicase C-terminal" evidence="14">
    <location>
        <begin position="268"/>
        <end position="560"/>
    </location>
</feature>
<accession>A0A4V6PPU1</accession>
<keyword evidence="1" id="KW-0004">4Fe-4S</keyword>
<keyword evidence="7 15" id="KW-0347">Helicase</keyword>
<evidence type="ECO:0000256" key="12">
    <source>
        <dbReference type="ARBA" id="ARBA00023125"/>
    </source>
</evidence>
<dbReference type="RefSeq" id="WP_133452362.1">
    <property type="nucleotide sequence ID" value="NZ_SCWF01000012.1"/>
</dbReference>
<keyword evidence="12" id="KW-0238">DNA-binding</keyword>
<dbReference type="GO" id="GO:0003677">
    <property type="term" value="F:DNA binding"/>
    <property type="evidence" value="ECO:0007669"/>
    <property type="project" value="UniProtKB-KW"/>
</dbReference>
<evidence type="ECO:0000256" key="6">
    <source>
        <dbReference type="ARBA" id="ARBA00022801"/>
    </source>
</evidence>
<dbReference type="InterPro" id="IPR014140">
    <property type="entry name" value="DNA_helicase_suAddB"/>
</dbReference>
<evidence type="ECO:0000256" key="11">
    <source>
        <dbReference type="ARBA" id="ARBA00023014"/>
    </source>
</evidence>
<proteinExistence type="predicted"/>
<evidence type="ECO:0000259" key="14">
    <source>
        <dbReference type="PROSITE" id="PS51217"/>
    </source>
</evidence>
<sequence>MTVQLILGRRGSGKTHRIMESVKDAIREVPLGDPIIIITPKQSTYTFEQQLARDPEIKGSLRASVYGFDRLSWRILSEEGGLTEEMISSSGVEMLVHMILKEQQEQLALYRSSARYYGFSQKVTEAIKDFKKYGVSAEMLEDLSGDETFPVRTQHKLQDISLIYSLLETELAGHYTQAEDILNFLYDRIPQSATIRKADIYIDGFHNFTALEYQVIQQLAKYAKSMTLTLTVDLTAMNETFRKTFETYQLLTEAFHRAAIDVHVEQLSDTARFKNPSLALLEQQFDALLPAPGEAEGVTVSEAPSMRKEVEYVVRMIHRQARTGRYRYADTAILYRDDSYINLFKEYFSKYHIPYYTDRKEQMIHHPAVELVRSLLDFISQPWQTEHLFRVLKTGLLSRRFDIADDQLLIDMLENTVIERGLAFNRWLEDERFFYDKRKPYGEEEWQQMNQFRTYIIPLMTQILTLQDVTNAHDFALRLYQFLEEIKLPDYLMAEKDRLTKQGLNGEALQYEQVYTGIIGLLDELVEMLADKETDFQTMKDMMDVGLTTLEFSSIPQALDEVQLLNMDLARIENTPCVFAVGFNEDVLPRASKDNVLITDQDKAVVEAAADIRLAPSSLALTIDESFVAYQVLTNASETLHITYSLMDESGNARQPSSYLSQLQAIFPALEVNYLNAQHKPEDLIETIAAGVSHVIEQQANPEWHYVKEWMNQFAVFQRIMRISDYRNQTVQLDDLRTRKIYGNEIKASVSRFETYNNCPFQHFAAHGLALNIRQPFEFQHFELGNIFHHALKIISEEIKDRIVMMDKKELQQYVEVTLQSLIPDVQYQVLYSKAYYQYMVRQITKILTETLSVIQLQQSRSHFRMARFEQSFSGDPQRKGQFRAAKIYTEQGVPISIRGQIDRIDLLQGTDRDYVSIIDYKSSGHALHLNEVYYGKQMQMLTYMDVVLQNADQLTQHALDPAAMLYFHVQQPYLKYGLKKEAAEHARRYVEAYKLEGFVVDDLDIATKLDTELTAGVKSSVIPVTMTKKGLFDSRSKRLTKDEILALIEINRKNYIQTATAIMDGETKVAPLEFNKQLPCQFCNFKSTCHIDPLLNGDDVRHVDEKIDVKALLKGETDENETD</sequence>
<dbReference type="GO" id="GO:0005524">
    <property type="term" value="F:ATP binding"/>
    <property type="evidence" value="ECO:0007669"/>
    <property type="project" value="UniProtKB-KW"/>
</dbReference>
<dbReference type="GO" id="GO:0000724">
    <property type="term" value="P:double-strand break repair via homologous recombination"/>
    <property type="evidence" value="ECO:0007669"/>
    <property type="project" value="InterPro"/>
</dbReference>
<dbReference type="Pfam" id="PF12705">
    <property type="entry name" value="PDDEXK_1"/>
    <property type="match status" value="1"/>
</dbReference>
<dbReference type="GO" id="GO:0046872">
    <property type="term" value="F:metal ion binding"/>
    <property type="evidence" value="ECO:0007669"/>
    <property type="project" value="UniProtKB-KW"/>
</dbReference>
<evidence type="ECO:0000256" key="5">
    <source>
        <dbReference type="ARBA" id="ARBA00022763"/>
    </source>
</evidence>
<dbReference type="GO" id="GO:0051539">
    <property type="term" value="F:4 iron, 4 sulfur cluster binding"/>
    <property type="evidence" value="ECO:0007669"/>
    <property type="project" value="UniProtKB-KW"/>
</dbReference>
<name>A0A4V6PPU1_9STAP</name>
<dbReference type="AlphaFoldDB" id="A0A4V6PPU1"/>
<dbReference type="Gene3D" id="3.90.320.10">
    <property type="match status" value="1"/>
</dbReference>
<evidence type="ECO:0000256" key="4">
    <source>
        <dbReference type="ARBA" id="ARBA00022741"/>
    </source>
</evidence>
<evidence type="ECO:0000256" key="9">
    <source>
        <dbReference type="ARBA" id="ARBA00022840"/>
    </source>
</evidence>
<keyword evidence="13" id="KW-0234">DNA repair</keyword>
<dbReference type="GO" id="GO:0004527">
    <property type="term" value="F:exonuclease activity"/>
    <property type="evidence" value="ECO:0007669"/>
    <property type="project" value="UniProtKB-KW"/>
</dbReference>
<evidence type="ECO:0000256" key="3">
    <source>
        <dbReference type="ARBA" id="ARBA00022723"/>
    </source>
</evidence>
<comment type="caution">
    <text evidence="15">The sequence shown here is derived from an EMBL/GenBank/DDBJ whole genome shotgun (WGS) entry which is preliminary data.</text>
</comment>
<dbReference type="PANTHER" id="PTHR30591:SF1">
    <property type="entry name" value="RECBCD ENZYME SUBUNIT RECC"/>
    <property type="match status" value="1"/>
</dbReference>
<keyword evidence="8 15" id="KW-0269">Exonuclease</keyword>
<dbReference type="InterPro" id="IPR011604">
    <property type="entry name" value="PDDEXK-like_dom_sf"/>
</dbReference>
<keyword evidence="2" id="KW-0540">Nuclease</keyword>
<organism evidence="15 16">
    <name type="scientific">Macrococcus bovicus</name>
    <dbReference type="NCBI Taxonomy" id="69968"/>
    <lineage>
        <taxon>Bacteria</taxon>
        <taxon>Bacillati</taxon>
        <taxon>Bacillota</taxon>
        <taxon>Bacilli</taxon>
        <taxon>Bacillales</taxon>
        <taxon>Staphylococcaceae</taxon>
        <taxon>Macrococcus</taxon>
    </lineage>
</organism>
<evidence type="ECO:0000256" key="1">
    <source>
        <dbReference type="ARBA" id="ARBA00022485"/>
    </source>
</evidence>
<dbReference type="PROSITE" id="PS51217">
    <property type="entry name" value="UVRD_HELICASE_CTER"/>
    <property type="match status" value="1"/>
</dbReference>
<dbReference type="PANTHER" id="PTHR30591">
    <property type="entry name" value="RECBCD ENZYME SUBUNIT RECC"/>
    <property type="match status" value="1"/>
</dbReference>
<dbReference type="InterPro" id="IPR014017">
    <property type="entry name" value="DNA_helicase_UvrD-like_C"/>
</dbReference>
<dbReference type="OrthoDB" id="9758506at2"/>
<keyword evidence="3" id="KW-0479">Metal-binding</keyword>
<gene>
    <name evidence="15" type="primary">addB</name>
    <name evidence="15" type="ORF">ERX55_09605</name>
</gene>
<evidence type="ECO:0000256" key="2">
    <source>
        <dbReference type="ARBA" id="ARBA00022722"/>
    </source>
</evidence>
<keyword evidence="10" id="KW-0408">Iron</keyword>
<keyword evidence="4" id="KW-0547">Nucleotide-binding</keyword>
<evidence type="ECO:0000313" key="15">
    <source>
        <dbReference type="EMBL" id="TDM13357.1"/>
    </source>
</evidence>
<keyword evidence="11" id="KW-0411">Iron-sulfur</keyword>
<dbReference type="GO" id="GO:0004386">
    <property type="term" value="F:helicase activity"/>
    <property type="evidence" value="ECO:0007669"/>
    <property type="project" value="UniProtKB-KW"/>
</dbReference>